<gene>
    <name evidence="2" type="ORF">GCE86_08110</name>
</gene>
<dbReference type="Pfam" id="PF00501">
    <property type="entry name" value="AMP-binding"/>
    <property type="match status" value="1"/>
</dbReference>
<organism evidence="2 3">
    <name type="scientific">Micromonospora terminaliae</name>
    <dbReference type="NCBI Taxonomy" id="1914461"/>
    <lineage>
        <taxon>Bacteria</taxon>
        <taxon>Bacillati</taxon>
        <taxon>Actinomycetota</taxon>
        <taxon>Actinomycetes</taxon>
        <taxon>Micromonosporales</taxon>
        <taxon>Micromonosporaceae</taxon>
        <taxon>Micromonospora</taxon>
    </lineage>
</organism>
<dbReference type="InterPro" id="IPR010071">
    <property type="entry name" value="AA_adenyl_dom"/>
</dbReference>
<dbReference type="PANTHER" id="PTHR45527">
    <property type="entry name" value="NONRIBOSOMAL PEPTIDE SYNTHETASE"/>
    <property type="match status" value="1"/>
</dbReference>
<evidence type="ECO:0000313" key="3">
    <source>
        <dbReference type="Proteomes" id="UP000402241"/>
    </source>
</evidence>
<dbReference type="InterPro" id="IPR000873">
    <property type="entry name" value="AMP-dep_synth/lig_dom"/>
</dbReference>
<dbReference type="NCBIfam" id="TIGR01733">
    <property type="entry name" value="AA-adenyl-dom"/>
    <property type="match status" value="1"/>
</dbReference>
<dbReference type="Gene3D" id="3.40.50.12780">
    <property type="entry name" value="N-terminal domain of ligase-like"/>
    <property type="match status" value="1"/>
</dbReference>
<dbReference type="SUPFAM" id="SSF56801">
    <property type="entry name" value="Acetyl-CoA synthetase-like"/>
    <property type="match status" value="1"/>
</dbReference>
<dbReference type="Proteomes" id="UP000402241">
    <property type="component" value="Chromosome"/>
</dbReference>
<protein>
    <submittedName>
        <fullName evidence="2">Amino acid adenylation domain-containing protein</fullName>
    </submittedName>
</protein>
<evidence type="ECO:0000259" key="1">
    <source>
        <dbReference type="Pfam" id="PF00501"/>
    </source>
</evidence>
<dbReference type="PANTHER" id="PTHR45527:SF1">
    <property type="entry name" value="FATTY ACID SYNTHASE"/>
    <property type="match status" value="1"/>
</dbReference>
<reference evidence="2 3" key="1">
    <citation type="submission" date="2019-10" db="EMBL/GenBank/DDBJ databases">
        <title>Genome Sequence of Micromonospora terminaliae DSM 101760.</title>
        <authorList>
            <person name="Guo L."/>
        </authorList>
    </citation>
    <scope>NUCLEOTIDE SEQUENCE [LARGE SCALE GENOMIC DNA]</scope>
    <source>
        <strain evidence="2 3">DSM 101760</strain>
    </source>
</reference>
<keyword evidence="3" id="KW-1185">Reference proteome</keyword>
<dbReference type="PROSITE" id="PS00455">
    <property type="entry name" value="AMP_BINDING"/>
    <property type="match status" value="1"/>
</dbReference>
<dbReference type="InterPro" id="IPR045851">
    <property type="entry name" value="AMP-bd_C_sf"/>
</dbReference>
<dbReference type="Gene3D" id="3.30.300.30">
    <property type="match status" value="1"/>
</dbReference>
<dbReference type="EMBL" id="CP045309">
    <property type="protein sequence ID" value="QGL47019.1"/>
    <property type="molecule type" value="Genomic_DNA"/>
</dbReference>
<dbReference type="InterPro" id="IPR042099">
    <property type="entry name" value="ANL_N_sf"/>
</dbReference>
<name>A0ABX6DZM6_9ACTN</name>
<proteinExistence type="predicted"/>
<dbReference type="InterPro" id="IPR020845">
    <property type="entry name" value="AMP-binding_CS"/>
</dbReference>
<evidence type="ECO:0000313" key="2">
    <source>
        <dbReference type="EMBL" id="QGL47019.1"/>
    </source>
</evidence>
<feature type="domain" description="AMP-dependent synthetase/ligase" evidence="1">
    <location>
        <begin position="21"/>
        <end position="363"/>
    </location>
</feature>
<sequence length="531" mass="57910">MSEFPEQLGRQPLIHAAVAGQAARDPDATALVWRDREISYGMLDTAANDYAADLHDRGVRPGQVVPILMDRSPDMVALQLGVLKTGAAYTNLDPNWPVERQRLIIDLIAPTVVITTDDRWDGRFDRYQPSDDGIDGAARRARPFDPVQVPPEAPATVFFTSGTTGVPKGVLSPHQAVTRLFGSAGLDGFGPGHATPQVAALAWDMYAFELWGQLTTGGAVVLIPENYLLPHTLRQVVSKHGVDTLWITTSVFNMFVDEAPDCFGGLARVYTGGEKASPEHMRGFLSRHPDLPLWNAYGPAESCMITTLRRLVPADCDVSGGIPVGTPVQGTSVVLLDKRDQRCEPGQEGEICIAGQGLATGYLGQPELTREKFPTIDVDGLPVRLYRTGDMGVWDDDGVLHYRGRRDRQIKISGLRIELAEIESVAGSLPGVRNCIAFPMTIREGLPPRLALVYQVARSDAHPSGPPDDDPLDVHAQLRQLLPAYMVPQTVRGLAQYPVTANGKVDREALHEIARRSRTAGRVRSGRGHER</sequence>
<accession>A0ABX6DZM6</accession>